<evidence type="ECO:0000256" key="10">
    <source>
        <dbReference type="ARBA" id="ARBA00022963"/>
    </source>
</evidence>
<evidence type="ECO:0000256" key="12">
    <source>
        <dbReference type="ARBA" id="ARBA00022989"/>
    </source>
</evidence>
<dbReference type="Proteomes" id="UP000268823">
    <property type="component" value="Unassembled WGS sequence"/>
</dbReference>
<organism evidence="20 21">
    <name type="scientific">Hortaea werneckii</name>
    <name type="common">Black yeast</name>
    <name type="synonym">Cladosporium werneckii</name>
    <dbReference type="NCBI Taxonomy" id="91943"/>
    <lineage>
        <taxon>Eukaryota</taxon>
        <taxon>Fungi</taxon>
        <taxon>Dikarya</taxon>
        <taxon>Ascomycota</taxon>
        <taxon>Pezizomycotina</taxon>
        <taxon>Dothideomycetes</taxon>
        <taxon>Dothideomycetidae</taxon>
        <taxon>Mycosphaerellales</taxon>
        <taxon>Teratosphaeriaceae</taxon>
        <taxon>Hortaea</taxon>
    </lineage>
</organism>
<keyword evidence="11" id="KW-0735">Signal-anchor</keyword>
<comment type="caution">
    <text evidence="20">The sequence shown here is derived from an EMBL/GenBank/DDBJ whole genome shotgun (WGS) entry which is preliminary data.</text>
</comment>
<keyword evidence="13" id="KW-0072">Autophagy</keyword>
<dbReference type="EMBL" id="QWIR01000008">
    <property type="protein sequence ID" value="RMY95139.1"/>
    <property type="molecule type" value="Genomic_DNA"/>
</dbReference>
<feature type="compositionally biased region" description="Low complexity" evidence="18">
    <location>
        <begin position="595"/>
        <end position="622"/>
    </location>
</feature>
<accession>A0A3M7G1Y0</accession>
<keyword evidence="12" id="KW-1133">Transmembrane helix</keyword>
<keyword evidence="15" id="KW-0472">Membrane</keyword>
<evidence type="ECO:0000256" key="11">
    <source>
        <dbReference type="ARBA" id="ARBA00022968"/>
    </source>
</evidence>
<evidence type="ECO:0000256" key="3">
    <source>
        <dbReference type="ARBA" id="ARBA00004343"/>
    </source>
</evidence>
<proteinExistence type="inferred from homology"/>
<feature type="region of interest" description="Disordered" evidence="18">
    <location>
        <begin position="480"/>
        <end position="501"/>
    </location>
</feature>
<evidence type="ECO:0000256" key="1">
    <source>
        <dbReference type="ARBA" id="ARBA00001024"/>
    </source>
</evidence>
<keyword evidence="19" id="KW-0732">Signal</keyword>
<comment type="catalytic activity">
    <reaction evidence="1">
        <text>a triacylglycerol + H2O = a diacylglycerol + a fatty acid + H(+)</text>
        <dbReference type="Rhea" id="RHEA:12044"/>
        <dbReference type="ChEBI" id="CHEBI:15377"/>
        <dbReference type="ChEBI" id="CHEBI:15378"/>
        <dbReference type="ChEBI" id="CHEBI:17855"/>
        <dbReference type="ChEBI" id="CHEBI:18035"/>
        <dbReference type="ChEBI" id="CHEBI:28868"/>
        <dbReference type="EC" id="3.1.1.3"/>
    </reaction>
</comment>
<dbReference type="OrthoDB" id="58570at2759"/>
<evidence type="ECO:0000256" key="8">
    <source>
        <dbReference type="ARBA" id="ARBA00022753"/>
    </source>
</evidence>
<feature type="signal peptide" evidence="19">
    <location>
        <begin position="1"/>
        <end position="40"/>
    </location>
</feature>
<dbReference type="SUPFAM" id="SSF53474">
    <property type="entry name" value="alpha/beta-Hydrolases"/>
    <property type="match status" value="1"/>
</dbReference>
<evidence type="ECO:0000256" key="18">
    <source>
        <dbReference type="SAM" id="MobiDB-lite"/>
    </source>
</evidence>
<feature type="region of interest" description="Disordered" evidence="18">
    <location>
        <begin position="595"/>
        <end position="625"/>
    </location>
</feature>
<evidence type="ECO:0000256" key="9">
    <source>
        <dbReference type="ARBA" id="ARBA00022801"/>
    </source>
</evidence>
<evidence type="ECO:0000256" key="14">
    <source>
        <dbReference type="ARBA" id="ARBA00023098"/>
    </source>
</evidence>
<keyword evidence="14" id="KW-0443">Lipid metabolism</keyword>
<dbReference type="GO" id="GO:0004806">
    <property type="term" value="F:triacylglycerol lipase activity"/>
    <property type="evidence" value="ECO:0007669"/>
    <property type="project" value="UniProtKB-EC"/>
</dbReference>
<keyword evidence="16" id="KW-0325">Glycoprotein</keyword>
<dbReference type="CDD" id="cd00519">
    <property type="entry name" value="Lipase_3"/>
    <property type="match status" value="1"/>
</dbReference>
<evidence type="ECO:0000313" key="21">
    <source>
        <dbReference type="Proteomes" id="UP000268823"/>
    </source>
</evidence>
<protein>
    <recommendedName>
        <fullName evidence="6">triacylglycerol lipase</fullName>
        <ecNumber evidence="6">3.1.1.3</ecNumber>
    </recommendedName>
    <alternativeName>
        <fullName evidence="17">Autophagy-related protein 15</fullName>
    </alternativeName>
</protein>
<dbReference type="InterPro" id="IPR029058">
    <property type="entry name" value="AB_hydrolase_fold"/>
</dbReference>
<dbReference type="GO" id="GO:0005775">
    <property type="term" value="C:vacuolar lumen"/>
    <property type="evidence" value="ECO:0007669"/>
    <property type="project" value="TreeGrafter"/>
</dbReference>
<dbReference type="PANTHER" id="PTHR47175">
    <property type="entry name" value="LIPASE ATG15-RELATED"/>
    <property type="match status" value="1"/>
</dbReference>
<comment type="subunit">
    <text evidence="5">Binds to both phosphatidylinositol (PI) and phosphatidylinositol 3,5-bisphosphate (PIP2).</text>
</comment>
<dbReference type="GO" id="GO:0004620">
    <property type="term" value="F:phospholipase activity"/>
    <property type="evidence" value="ECO:0007669"/>
    <property type="project" value="TreeGrafter"/>
</dbReference>
<keyword evidence="9" id="KW-0378">Hydrolase</keyword>
<feature type="region of interest" description="Disordered" evidence="18">
    <location>
        <begin position="543"/>
        <end position="577"/>
    </location>
</feature>
<dbReference type="GO" id="GO:0032585">
    <property type="term" value="C:multivesicular body membrane"/>
    <property type="evidence" value="ECO:0007669"/>
    <property type="project" value="UniProtKB-SubCell"/>
</dbReference>
<keyword evidence="10" id="KW-0442">Lipid degradation</keyword>
<dbReference type="GO" id="GO:0034496">
    <property type="term" value="P:multivesicular body membrane disassembly"/>
    <property type="evidence" value="ECO:0007669"/>
    <property type="project" value="TreeGrafter"/>
</dbReference>
<dbReference type="GO" id="GO:0034727">
    <property type="term" value="P:piecemeal microautophagy of the nucleus"/>
    <property type="evidence" value="ECO:0007669"/>
    <property type="project" value="TreeGrafter"/>
</dbReference>
<dbReference type="PANTHER" id="PTHR47175:SF2">
    <property type="entry name" value="LIPASE ATG15-RELATED"/>
    <property type="match status" value="1"/>
</dbReference>
<sequence length="658" mass="71465">MRCLTSFGGAHQGANSKSSMMWNANRLLVCLLALSDYGEAARTPQQRRQQRNPYLILPPTAGEQYGSGMPWQSQDLGELDFSLRHIYHHGSHEYPYLHRYLDVPSDAKLRVSYDYGESFDDAPEHLKARASTMNIERLAKRSPADIDHILSHAAIHGEAATLPSSAWTIDEIPAPNTTDRNTVLTLAKMASNAYVQDHADGDWKDVKGGFNYTDDFGWEADGLRGHIFADQTNRTIVIGLKGTSPAVFDGADTTGNDKLNDNLFGSCCCGQGGHWGWKQVCDCMTSTYTCNNTCLVKSLRERSHYYHAVRDLYHNVTARYPEADAVWLSGHSLGGVVSALLGLTYGLPVLTFEAFPDALAASRLGLPTPPGYRIGSHQSRSDVAIHHFGHTADPIFMGTCNAASSFCTIAGYAFQGVCHTGRTCTYDTVGDLGWRVGIGTHKIGNVIKDVLEKYDTVPSCEEDVECQDCFNWKFYESNSSDPITSTSTSSSSSSATRTETCKTPGWWGCLDETITSKSSATSTSTSSTSTCKTPGWFGCKDPTTTTSPSSSTASSTPSAVPAPSITTTSTTPTSTSTCKTPGWFGGCYDETSTSAAPSSTSAHTTPTPTGPSSSPSSTQLPTTRRKKCLERHWYGSCSRWEGDRHPKIDLRSFLVRRG</sequence>
<dbReference type="AlphaFoldDB" id="A0A3M7G1Y0"/>
<dbReference type="GO" id="GO:0006660">
    <property type="term" value="P:phosphatidylserine catabolic process"/>
    <property type="evidence" value="ECO:0007669"/>
    <property type="project" value="TreeGrafter"/>
</dbReference>
<comment type="subcellular location">
    <subcellularLocation>
        <location evidence="3">Endosome</location>
        <location evidence="3">Multivesicular body membrane</location>
        <topology evidence="3">Single-pass type II membrane protein</topology>
    </subcellularLocation>
    <subcellularLocation>
        <location evidence="2">Prevacuolar compartment membrane</location>
        <topology evidence="2">Single-pass type II membrane protein</topology>
    </subcellularLocation>
</comment>
<evidence type="ECO:0000256" key="15">
    <source>
        <dbReference type="ARBA" id="ARBA00023136"/>
    </source>
</evidence>
<evidence type="ECO:0000256" key="7">
    <source>
        <dbReference type="ARBA" id="ARBA00022692"/>
    </source>
</evidence>
<dbReference type="VEuPathDB" id="FungiDB:BTJ68_10499"/>
<evidence type="ECO:0000256" key="6">
    <source>
        <dbReference type="ARBA" id="ARBA00013279"/>
    </source>
</evidence>
<dbReference type="GO" id="GO:0046461">
    <property type="term" value="P:neutral lipid catabolic process"/>
    <property type="evidence" value="ECO:0007669"/>
    <property type="project" value="TreeGrafter"/>
</dbReference>
<comment type="similarity">
    <text evidence="4">Belongs to the AB hydrolase superfamily. Lipase family.</text>
</comment>
<evidence type="ECO:0000256" key="13">
    <source>
        <dbReference type="ARBA" id="ARBA00023006"/>
    </source>
</evidence>
<evidence type="ECO:0000256" key="2">
    <source>
        <dbReference type="ARBA" id="ARBA00004270"/>
    </source>
</evidence>
<keyword evidence="7" id="KW-0812">Transmembrane</keyword>
<evidence type="ECO:0000256" key="4">
    <source>
        <dbReference type="ARBA" id="ARBA00010701"/>
    </source>
</evidence>
<evidence type="ECO:0000313" key="20">
    <source>
        <dbReference type="EMBL" id="RMY95139.1"/>
    </source>
</evidence>
<name>A0A3M7G1Y0_HORWE</name>
<reference evidence="20 21" key="1">
    <citation type="journal article" date="2018" name="BMC Genomics">
        <title>Genomic evidence for intraspecific hybridization in a clonal and extremely halotolerant yeast.</title>
        <authorList>
            <person name="Gostincar C."/>
            <person name="Stajich J.E."/>
            <person name="Zupancic J."/>
            <person name="Zalar P."/>
            <person name="Gunde-Cimerman N."/>
        </authorList>
    </citation>
    <scope>NUCLEOTIDE SEQUENCE [LARGE SCALE GENOMIC DNA]</scope>
    <source>
        <strain evidence="20 21">EXF-2788</strain>
    </source>
</reference>
<evidence type="ECO:0000256" key="17">
    <source>
        <dbReference type="ARBA" id="ARBA00029828"/>
    </source>
</evidence>
<feature type="chain" id="PRO_5017932567" description="triacylglycerol lipase" evidence="19">
    <location>
        <begin position="41"/>
        <end position="658"/>
    </location>
</feature>
<evidence type="ECO:0000256" key="16">
    <source>
        <dbReference type="ARBA" id="ARBA00023180"/>
    </source>
</evidence>
<dbReference type="InterPro" id="IPR050805">
    <property type="entry name" value="ATG15_Lipase"/>
</dbReference>
<keyword evidence="8" id="KW-0967">Endosome</keyword>
<evidence type="ECO:0000256" key="5">
    <source>
        <dbReference type="ARBA" id="ARBA00011137"/>
    </source>
</evidence>
<dbReference type="Gene3D" id="3.40.50.1820">
    <property type="entry name" value="alpha/beta hydrolase"/>
    <property type="match status" value="1"/>
</dbReference>
<dbReference type="FunFam" id="3.40.50.1820:FF:000129">
    <property type="entry name" value="Autophagy related lipase Atg15, putative"/>
    <property type="match status" value="1"/>
</dbReference>
<evidence type="ECO:0000256" key="19">
    <source>
        <dbReference type="SAM" id="SignalP"/>
    </source>
</evidence>
<feature type="compositionally biased region" description="Low complexity" evidence="18">
    <location>
        <begin position="480"/>
        <end position="498"/>
    </location>
</feature>
<dbReference type="EC" id="3.1.1.3" evidence="6"/>
<gene>
    <name evidence="20" type="ORF">D0861_00932</name>
</gene>